<organism evidence="3 4">
    <name type="scientific">Rudaeicoccus suwonensis</name>
    <dbReference type="NCBI Taxonomy" id="657409"/>
    <lineage>
        <taxon>Bacteria</taxon>
        <taxon>Bacillati</taxon>
        <taxon>Actinomycetota</taxon>
        <taxon>Actinomycetes</taxon>
        <taxon>Micrococcales</taxon>
        <taxon>Dermacoccaceae</taxon>
        <taxon>Rudaeicoccus</taxon>
    </lineage>
</organism>
<sequence>MTPEKASTAPASSDAGGSNRRAAGLFDVRNIIAALLGIYGVVLTIMGIVNFTDADKHKSDNVNLNLWTGLALIVVAVLMALWCALRPIVVDEAEVARVREEMEHGPAH</sequence>
<accession>A0A561E9H9</accession>
<name>A0A561E9H9_9MICO</name>
<dbReference type="Proteomes" id="UP000318297">
    <property type="component" value="Unassembled WGS sequence"/>
</dbReference>
<reference evidence="3 4" key="1">
    <citation type="submission" date="2019-06" db="EMBL/GenBank/DDBJ databases">
        <title>Sequencing the genomes of 1000 actinobacteria strains.</title>
        <authorList>
            <person name="Klenk H.-P."/>
        </authorList>
    </citation>
    <scope>NUCLEOTIDE SEQUENCE [LARGE SCALE GENOMIC DNA]</scope>
    <source>
        <strain evidence="3 4">DSM 19560</strain>
    </source>
</reference>
<feature type="region of interest" description="Disordered" evidence="1">
    <location>
        <begin position="1"/>
        <end position="20"/>
    </location>
</feature>
<keyword evidence="2" id="KW-0472">Membrane</keyword>
<feature type="transmembrane region" description="Helical" evidence="2">
    <location>
        <begin position="30"/>
        <end position="52"/>
    </location>
</feature>
<evidence type="ECO:0000256" key="1">
    <source>
        <dbReference type="SAM" id="MobiDB-lite"/>
    </source>
</evidence>
<dbReference type="RefSeq" id="WP_246104459.1">
    <property type="nucleotide sequence ID" value="NZ_VIVQ01000001.1"/>
</dbReference>
<evidence type="ECO:0000313" key="3">
    <source>
        <dbReference type="EMBL" id="TWE12230.1"/>
    </source>
</evidence>
<feature type="transmembrane region" description="Helical" evidence="2">
    <location>
        <begin position="64"/>
        <end position="85"/>
    </location>
</feature>
<evidence type="ECO:0000256" key="2">
    <source>
        <dbReference type="SAM" id="Phobius"/>
    </source>
</evidence>
<dbReference type="EMBL" id="VIVQ01000001">
    <property type="protein sequence ID" value="TWE12230.1"/>
    <property type="molecule type" value="Genomic_DNA"/>
</dbReference>
<keyword evidence="4" id="KW-1185">Reference proteome</keyword>
<evidence type="ECO:0000313" key="4">
    <source>
        <dbReference type="Proteomes" id="UP000318297"/>
    </source>
</evidence>
<keyword evidence="2" id="KW-0812">Transmembrane</keyword>
<dbReference type="AlphaFoldDB" id="A0A561E9H9"/>
<gene>
    <name evidence="3" type="ORF">BKA23_1030</name>
</gene>
<protein>
    <submittedName>
        <fullName evidence="3">Uncharacterized protein</fullName>
    </submittedName>
</protein>
<comment type="caution">
    <text evidence="3">The sequence shown here is derived from an EMBL/GenBank/DDBJ whole genome shotgun (WGS) entry which is preliminary data.</text>
</comment>
<keyword evidence="2" id="KW-1133">Transmembrane helix</keyword>
<proteinExistence type="predicted"/>